<proteinExistence type="predicted"/>
<feature type="compositionally biased region" description="Basic and acidic residues" evidence="1">
    <location>
        <begin position="82"/>
        <end position="98"/>
    </location>
</feature>
<evidence type="ECO:0000313" key="2">
    <source>
        <dbReference type="EMBL" id="CAG8820652.1"/>
    </source>
</evidence>
<comment type="caution">
    <text evidence="2">The sequence shown here is derived from an EMBL/GenBank/DDBJ whole genome shotgun (WGS) entry which is preliminary data.</text>
</comment>
<reference evidence="2 3" key="1">
    <citation type="submission" date="2021-06" db="EMBL/GenBank/DDBJ databases">
        <authorList>
            <person name="Kallberg Y."/>
            <person name="Tangrot J."/>
            <person name="Rosling A."/>
        </authorList>
    </citation>
    <scope>NUCLEOTIDE SEQUENCE [LARGE SCALE GENOMIC DNA]</scope>
    <source>
        <strain evidence="2 3">120-4 pot B 10/14</strain>
    </source>
</reference>
<evidence type="ECO:0000313" key="3">
    <source>
        <dbReference type="Proteomes" id="UP000789901"/>
    </source>
</evidence>
<feature type="region of interest" description="Disordered" evidence="1">
    <location>
        <begin position="75"/>
        <end position="104"/>
    </location>
</feature>
<dbReference type="EMBL" id="CAJVQB010034069">
    <property type="protein sequence ID" value="CAG8820652.1"/>
    <property type="molecule type" value="Genomic_DNA"/>
</dbReference>
<accession>A0ABN7W7M6</accession>
<evidence type="ECO:0000256" key="1">
    <source>
        <dbReference type="SAM" id="MobiDB-lite"/>
    </source>
</evidence>
<gene>
    <name evidence="2" type="ORF">GMARGA_LOCUS27629</name>
</gene>
<organism evidence="2 3">
    <name type="scientific">Gigaspora margarita</name>
    <dbReference type="NCBI Taxonomy" id="4874"/>
    <lineage>
        <taxon>Eukaryota</taxon>
        <taxon>Fungi</taxon>
        <taxon>Fungi incertae sedis</taxon>
        <taxon>Mucoromycota</taxon>
        <taxon>Glomeromycotina</taxon>
        <taxon>Glomeromycetes</taxon>
        <taxon>Diversisporales</taxon>
        <taxon>Gigasporaceae</taxon>
        <taxon>Gigaspora</taxon>
    </lineage>
</organism>
<name>A0ABN7W7M6_GIGMA</name>
<protein>
    <submittedName>
        <fullName evidence="2">20550_t:CDS:1</fullName>
    </submittedName>
</protein>
<dbReference type="Proteomes" id="UP000789901">
    <property type="component" value="Unassembled WGS sequence"/>
</dbReference>
<sequence>MTILDKNANSNKEVKSKIDSPIIDELGKINIKKDNTQSIKDIKDNISIEEEYRKFIEMENKIIINKAKKINKKPIDNNTNKVKKDEHEAFKDHERPTEPNEETQVKNRLKTFTYCQEPTEIEHIDEKKVETLKEVTKKFKEEDLNELKKQEEYKPNNLNHSCTTWIKWVDKFKITIKYPYKPDDSERCKAANKVNLLNIEIPRKDKALLIQLLQDLKSKPKGLDVKITSKLKK</sequence>
<keyword evidence="3" id="KW-1185">Reference proteome</keyword>
<feature type="non-terminal residue" evidence="2">
    <location>
        <position position="233"/>
    </location>
</feature>